<evidence type="ECO:0000313" key="3">
    <source>
        <dbReference type="Proteomes" id="UP000178632"/>
    </source>
</evidence>
<protein>
    <submittedName>
        <fullName evidence="2">Uncharacterized protein</fullName>
    </submittedName>
</protein>
<sequence length="105" mass="12970">MVLIVYIFVFIFGLCIGSFLNCVISVLCYNQVMKQDKKIFWDYDIKDNWAPKTDRQWLWYLERKINYDDYRGLKKNIVKKYFLRLTKRLDPGKRAMLAYYFWKKL</sequence>
<dbReference type="Proteomes" id="UP000178632">
    <property type="component" value="Unassembled WGS sequence"/>
</dbReference>
<keyword evidence="1" id="KW-0472">Membrane</keyword>
<feature type="transmembrane region" description="Helical" evidence="1">
    <location>
        <begin position="6"/>
        <end position="29"/>
    </location>
</feature>
<keyword evidence="1" id="KW-0812">Transmembrane</keyword>
<accession>A0A1G2IUA1</accession>
<proteinExistence type="predicted"/>
<reference evidence="2 3" key="1">
    <citation type="journal article" date="2016" name="Nat. Commun.">
        <title>Thousands of microbial genomes shed light on interconnected biogeochemical processes in an aquifer system.</title>
        <authorList>
            <person name="Anantharaman K."/>
            <person name="Brown C.T."/>
            <person name="Hug L.A."/>
            <person name="Sharon I."/>
            <person name="Castelle C.J."/>
            <person name="Probst A.J."/>
            <person name="Thomas B.C."/>
            <person name="Singh A."/>
            <person name="Wilkins M.J."/>
            <person name="Karaoz U."/>
            <person name="Brodie E.L."/>
            <person name="Williams K.H."/>
            <person name="Hubbard S.S."/>
            <person name="Banfield J.F."/>
        </authorList>
    </citation>
    <scope>NUCLEOTIDE SEQUENCE [LARGE SCALE GENOMIC DNA]</scope>
</reference>
<dbReference type="EMBL" id="MHPE01000001">
    <property type="protein sequence ID" value="OGZ77708.1"/>
    <property type="molecule type" value="Genomic_DNA"/>
</dbReference>
<keyword evidence="1" id="KW-1133">Transmembrane helix</keyword>
<dbReference type="AlphaFoldDB" id="A0A1G2IUA1"/>
<gene>
    <name evidence="2" type="ORF">A3G45_01395</name>
</gene>
<evidence type="ECO:0000256" key="1">
    <source>
        <dbReference type="SAM" id="Phobius"/>
    </source>
</evidence>
<comment type="caution">
    <text evidence="2">The sequence shown here is derived from an EMBL/GenBank/DDBJ whole genome shotgun (WGS) entry which is preliminary data.</text>
</comment>
<organism evidence="2 3">
    <name type="scientific">Candidatus Staskawiczbacteria bacterium RIFCSPLOWO2_12_FULL_37_15</name>
    <dbReference type="NCBI Taxonomy" id="1802218"/>
    <lineage>
        <taxon>Bacteria</taxon>
        <taxon>Candidatus Staskawicziibacteriota</taxon>
    </lineage>
</organism>
<evidence type="ECO:0000313" key="2">
    <source>
        <dbReference type="EMBL" id="OGZ77708.1"/>
    </source>
</evidence>
<name>A0A1G2IUA1_9BACT</name>